<organism evidence="2 3">
    <name type="scientific">Ambrosiozyma monospora</name>
    <name type="common">Yeast</name>
    <name type="synonym">Endomycopsis monosporus</name>
    <dbReference type="NCBI Taxonomy" id="43982"/>
    <lineage>
        <taxon>Eukaryota</taxon>
        <taxon>Fungi</taxon>
        <taxon>Dikarya</taxon>
        <taxon>Ascomycota</taxon>
        <taxon>Saccharomycotina</taxon>
        <taxon>Pichiomycetes</taxon>
        <taxon>Pichiales</taxon>
        <taxon>Pichiaceae</taxon>
        <taxon>Ambrosiozyma</taxon>
    </lineage>
</organism>
<protein>
    <submittedName>
        <fullName evidence="2">Unnamed protein product</fullName>
    </submittedName>
</protein>
<reference evidence="2" key="1">
    <citation type="submission" date="2023-04" db="EMBL/GenBank/DDBJ databases">
        <title>Ambrosiozyma monospora NBRC 1965.</title>
        <authorList>
            <person name="Ichikawa N."/>
            <person name="Sato H."/>
            <person name="Tonouchi N."/>
        </authorList>
    </citation>
    <scope>NUCLEOTIDE SEQUENCE</scope>
    <source>
        <strain evidence="2">NBRC 1965</strain>
    </source>
</reference>
<keyword evidence="3" id="KW-1185">Reference proteome</keyword>
<dbReference type="EMBL" id="BSXU01003996">
    <property type="protein sequence ID" value="GMG40635.1"/>
    <property type="molecule type" value="Genomic_DNA"/>
</dbReference>
<feature type="compositionally biased region" description="Basic and acidic residues" evidence="1">
    <location>
        <begin position="185"/>
        <end position="197"/>
    </location>
</feature>
<comment type="caution">
    <text evidence="2">The sequence shown here is derived from an EMBL/GenBank/DDBJ whole genome shotgun (WGS) entry which is preliminary data.</text>
</comment>
<proteinExistence type="predicted"/>
<name>A0A9W6YWP2_AMBMO</name>
<sequence length="384" mass="41633">MFSKLTNFSSNNSSSSVSASANNLPASISDAPVYANGDKNENGDDDRSSTSESIDAQSVELNSSTTTFSKFRNAFSKTKSSKKRQAKRSGSPSSSSSSYGHQKSAASAASASASAAAAAAANFSASADMTAHEAEAEPENPGSFKSLISSKASRKQTIHNLKTIQQTVTSLPKPGQVPGELQDQDPEHDHDHDHDHNQAGFLLDFQQTMDQYLTSLQANPLPIEQMQTNNYEKLVSKIDDFFPLQTEEEYKLFKEQEKQELAAMQYLPVAQLISAHLHLSDSESENENGNGKDNSKDNGNEDGNEDGCGYGYEYDSNADFGGCHYAIQSAGFPCVYEHTTTKFGFDKEFTGEKNDVTGVFETGEDQWEKFMANCNDVPGCTLSA</sequence>
<feature type="compositionally biased region" description="Low complexity" evidence="1">
    <location>
        <begin position="7"/>
        <end position="27"/>
    </location>
</feature>
<evidence type="ECO:0000256" key="1">
    <source>
        <dbReference type="SAM" id="MobiDB-lite"/>
    </source>
</evidence>
<feature type="compositionally biased region" description="Low complexity" evidence="1">
    <location>
        <begin position="89"/>
        <end position="101"/>
    </location>
</feature>
<feature type="compositionally biased region" description="Polar residues" evidence="1">
    <location>
        <begin position="50"/>
        <end position="78"/>
    </location>
</feature>
<evidence type="ECO:0000313" key="2">
    <source>
        <dbReference type="EMBL" id="GMG40635.1"/>
    </source>
</evidence>
<feature type="region of interest" description="Disordered" evidence="1">
    <location>
        <begin position="130"/>
        <end position="151"/>
    </location>
</feature>
<dbReference type="Proteomes" id="UP001165063">
    <property type="component" value="Unassembled WGS sequence"/>
</dbReference>
<accession>A0A9W6YWP2</accession>
<feature type="compositionally biased region" description="Basic and acidic residues" evidence="1">
    <location>
        <begin position="38"/>
        <end position="49"/>
    </location>
</feature>
<gene>
    <name evidence="2" type="ORF">Amon01_000636300</name>
</gene>
<feature type="region of interest" description="Disordered" evidence="1">
    <location>
        <begin position="280"/>
        <end position="304"/>
    </location>
</feature>
<dbReference type="AlphaFoldDB" id="A0A9W6YWP2"/>
<evidence type="ECO:0000313" key="3">
    <source>
        <dbReference type="Proteomes" id="UP001165063"/>
    </source>
</evidence>
<feature type="region of interest" description="Disordered" evidence="1">
    <location>
        <begin position="167"/>
        <end position="197"/>
    </location>
</feature>
<feature type="region of interest" description="Disordered" evidence="1">
    <location>
        <begin position="1"/>
        <end position="101"/>
    </location>
</feature>